<dbReference type="PANTHER" id="PTHR24422:SF21">
    <property type="entry name" value="CHEMOTAXIS PROTEIN METHYLTRANSFERASE 1"/>
    <property type="match status" value="1"/>
</dbReference>
<organism evidence="3 4">
    <name type="scientific">Algimonas ampicilliniresistens</name>
    <dbReference type="NCBI Taxonomy" id="1298735"/>
    <lineage>
        <taxon>Bacteria</taxon>
        <taxon>Pseudomonadati</taxon>
        <taxon>Pseudomonadota</taxon>
        <taxon>Alphaproteobacteria</taxon>
        <taxon>Maricaulales</taxon>
        <taxon>Robiginitomaculaceae</taxon>
        <taxon>Algimonas</taxon>
    </lineage>
</organism>
<dbReference type="InterPro" id="IPR000780">
    <property type="entry name" value="CheR_MeTrfase"/>
</dbReference>
<dbReference type="InterPro" id="IPR050903">
    <property type="entry name" value="Bact_Chemotaxis_MeTrfase"/>
</dbReference>
<comment type="caution">
    <text evidence="3">The sequence shown here is derived from an EMBL/GenBank/DDBJ whole genome shotgun (WGS) entry which is preliminary data.</text>
</comment>
<dbReference type="PRINTS" id="PR00996">
    <property type="entry name" value="CHERMTFRASE"/>
</dbReference>
<evidence type="ECO:0000313" key="3">
    <source>
        <dbReference type="EMBL" id="GLQ23936.1"/>
    </source>
</evidence>
<accession>A0ABQ5V8R9</accession>
<sequence length="311" mass="34155">MRGALTLKPTYYEALRRLTLQLAGVRMGSDHAFLVETRLSSLARTEGFDSLDSMVEELFAVGQARLAIQVVSALVERDTHFNRDPASFDALFDVALRDLAEKRGGGRIDLLSYGCGSGQDVYSVAMRARAPGGRDALGATTLHITGVDYPSQALERARVGRYTHFEVQRGLSARDMVSHFTPDPAPGSTDWVAADHLRENISFQDMHLMSGSEQMDPYHVVMFRGSLDHYSKSARIRVIRSLTKVLRPYGYLILGSNETLNDMSYGLESIAGAPGLYRKPEPEIEPILPEGKQPNGRTSFDGAQGRTSATG</sequence>
<proteinExistence type="predicted"/>
<dbReference type="SUPFAM" id="SSF47757">
    <property type="entry name" value="Chemotaxis receptor methyltransferase CheR, N-terminal domain"/>
    <property type="match status" value="1"/>
</dbReference>
<reference evidence="3" key="1">
    <citation type="journal article" date="2014" name="Int. J. Syst. Evol. Microbiol.">
        <title>Complete genome of a new Firmicutes species belonging to the dominant human colonic microbiota ('Ruminococcus bicirculans') reveals two chromosomes and a selective capacity to utilize plant glucans.</title>
        <authorList>
            <consortium name="NISC Comparative Sequencing Program"/>
            <person name="Wegmann U."/>
            <person name="Louis P."/>
            <person name="Goesmann A."/>
            <person name="Henrissat B."/>
            <person name="Duncan S.H."/>
            <person name="Flint H.J."/>
        </authorList>
    </citation>
    <scope>NUCLEOTIDE SEQUENCE</scope>
    <source>
        <strain evidence="3">NBRC 108219</strain>
    </source>
</reference>
<keyword evidence="4" id="KW-1185">Reference proteome</keyword>
<evidence type="ECO:0000259" key="2">
    <source>
        <dbReference type="PROSITE" id="PS50123"/>
    </source>
</evidence>
<dbReference type="SMART" id="SM00138">
    <property type="entry name" value="MeTrc"/>
    <property type="match status" value="1"/>
</dbReference>
<gene>
    <name evidence="3" type="ORF">GCM10007853_18100</name>
</gene>
<feature type="domain" description="CheR-type methyltransferase" evidence="2">
    <location>
        <begin position="1"/>
        <end position="260"/>
    </location>
</feature>
<reference evidence="3" key="2">
    <citation type="submission" date="2023-01" db="EMBL/GenBank/DDBJ databases">
        <title>Draft genome sequence of Algimonas ampicilliniresistens strain NBRC 108219.</title>
        <authorList>
            <person name="Sun Q."/>
            <person name="Mori K."/>
        </authorList>
    </citation>
    <scope>NUCLEOTIDE SEQUENCE</scope>
    <source>
        <strain evidence="3">NBRC 108219</strain>
    </source>
</reference>
<name>A0ABQ5V8R9_9PROT</name>
<dbReference type="EMBL" id="BSNK01000002">
    <property type="protein sequence ID" value="GLQ23936.1"/>
    <property type="molecule type" value="Genomic_DNA"/>
</dbReference>
<feature type="region of interest" description="Disordered" evidence="1">
    <location>
        <begin position="281"/>
        <end position="311"/>
    </location>
</feature>
<dbReference type="Proteomes" id="UP001161391">
    <property type="component" value="Unassembled WGS sequence"/>
</dbReference>
<dbReference type="PANTHER" id="PTHR24422">
    <property type="entry name" value="CHEMOTAXIS PROTEIN METHYLTRANSFERASE"/>
    <property type="match status" value="1"/>
</dbReference>
<dbReference type="InterPro" id="IPR022642">
    <property type="entry name" value="CheR_C"/>
</dbReference>
<evidence type="ECO:0000313" key="4">
    <source>
        <dbReference type="Proteomes" id="UP001161391"/>
    </source>
</evidence>
<evidence type="ECO:0000256" key="1">
    <source>
        <dbReference type="SAM" id="MobiDB-lite"/>
    </source>
</evidence>
<dbReference type="PROSITE" id="PS50123">
    <property type="entry name" value="CHER"/>
    <property type="match status" value="1"/>
</dbReference>
<dbReference type="Pfam" id="PF01739">
    <property type="entry name" value="CheR"/>
    <property type="match status" value="1"/>
</dbReference>
<dbReference type="SUPFAM" id="SSF53335">
    <property type="entry name" value="S-adenosyl-L-methionine-dependent methyltransferases"/>
    <property type="match status" value="1"/>
</dbReference>
<dbReference type="Gene3D" id="3.40.50.150">
    <property type="entry name" value="Vaccinia Virus protein VP39"/>
    <property type="match status" value="1"/>
</dbReference>
<dbReference type="RefSeq" id="WP_284389858.1">
    <property type="nucleotide sequence ID" value="NZ_BSNK01000002.1"/>
</dbReference>
<dbReference type="InterPro" id="IPR029063">
    <property type="entry name" value="SAM-dependent_MTases_sf"/>
</dbReference>
<protein>
    <submittedName>
        <fullName evidence="3">Chemotaxis protein CheR</fullName>
    </submittedName>
</protein>